<keyword evidence="3" id="KW-0067">ATP-binding</keyword>
<comment type="caution">
    <text evidence="5">The sequence shown here is derived from an EMBL/GenBank/DDBJ whole genome shotgun (WGS) entry which is preliminary data.</text>
</comment>
<dbReference type="GO" id="GO:0016887">
    <property type="term" value="F:ATP hydrolysis activity"/>
    <property type="evidence" value="ECO:0007669"/>
    <property type="project" value="InterPro"/>
</dbReference>
<accession>A0A388KAF8</accession>
<evidence type="ECO:0000256" key="1">
    <source>
        <dbReference type="ARBA" id="ARBA00022448"/>
    </source>
</evidence>
<name>A0A388KAF8_CHABU</name>
<dbReference type="PROSITE" id="PS50893">
    <property type="entry name" value="ABC_TRANSPORTER_2"/>
    <property type="match status" value="1"/>
</dbReference>
<keyword evidence="6" id="KW-1185">Reference proteome</keyword>
<evidence type="ECO:0000256" key="2">
    <source>
        <dbReference type="ARBA" id="ARBA00022741"/>
    </source>
</evidence>
<proteinExistence type="predicted"/>
<dbReference type="InterPro" id="IPR003439">
    <property type="entry name" value="ABC_transporter-like_ATP-bd"/>
</dbReference>
<dbReference type="GO" id="GO:0005524">
    <property type="term" value="F:ATP binding"/>
    <property type="evidence" value="ECO:0007669"/>
    <property type="project" value="UniProtKB-KW"/>
</dbReference>
<dbReference type="STRING" id="69332.A0A388KAF8"/>
<keyword evidence="1" id="KW-0813">Transport</keyword>
<dbReference type="GO" id="GO:0016020">
    <property type="term" value="C:membrane"/>
    <property type="evidence" value="ECO:0007669"/>
    <property type="project" value="InterPro"/>
</dbReference>
<evidence type="ECO:0000313" key="6">
    <source>
        <dbReference type="Proteomes" id="UP000265515"/>
    </source>
</evidence>
<dbReference type="Gramene" id="GBG67009">
    <property type="protein sequence ID" value="GBG67009"/>
    <property type="gene ID" value="CBR_g74693"/>
</dbReference>
<sequence length="422" mass="44813">MPSDHGHWLLVNALPGAICGRNSGQWEVAAAESLSAFVGGGATRSSVFFPVTARALQTPYRIVTGGSSPIALKRFTGCSGLAARAGKHSRCVLSVRTTRSPYSYRTVDRVVMATTTFGGEGRNGEEHPLDGSHVMSITEPLLSSGSGSSSSAAFRRLQTAGSLEGNGLDCSGSDTKLSVQRLHFTAPNGAKILDDISFEVCRGEIFALLGPNGSGKTTILRAMNRLWQPPCDSVFLNGEDVTKMSAPVLRRRVGMMFQATCLFDGSVADNVRYGPALQGKNLPDAEVGELLNTVGLEAELASRSVAGLSGGQAQRVALARVLANNPEVLLLDEPTSALDPTATRTVEKTILSLRENCGLTVVMVSHNIDQVRRLADRVCFLKAGRVEGICHSKELEDGPDSVQNPWLSKYLGEVELENGSGL</sequence>
<dbReference type="InterPro" id="IPR005670">
    <property type="entry name" value="PstB-like"/>
</dbReference>
<dbReference type="SMART" id="SM00382">
    <property type="entry name" value="AAA"/>
    <property type="match status" value="1"/>
</dbReference>
<dbReference type="PANTHER" id="PTHR43423">
    <property type="entry name" value="ABC TRANSPORTER I FAMILY MEMBER 17"/>
    <property type="match status" value="1"/>
</dbReference>
<evidence type="ECO:0000313" key="5">
    <source>
        <dbReference type="EMBL" id="GBG67009.1"/>
    </source>
</evidence>
<dbReference type="CDD" id="cd03260">
    <property type="entry name" value="ABC_PstB_phosphate_transporter"/>
    <property type="match status" value="1"/>
</dbReference>
<dbReference type="InterPro" id="IPR027417">
    <property type="entry name" value="P-loop_NTPase"/>
</dbReference>
<dbReference type="Gene3D" id="3.40.50.300">
    <property type="entry name" value="P-loop containing nucleotide triphosphate hydrolases"/>
    <property type="match status" value="1"/>
</dbReference>
<gene>
    <name evidence="5" type="ORF">CBR_g74693</name>
</gene>
<dbReference type="PROSITE" id="PS00211">
    <property type="entry name" value="ABC_TRANSPORTER_1"/>
    <property type="match status" value="1"/>
</dbReference>
<protein>
    <recommendedName>
        <fullName evidence="4">ABC transporter domain-containing protein</fullName>
    </recommendedName>
</protein>
<feature type="domain" description="ABC transporter" evidence="4">
    <location>
        <begin position="177"/>
        <end position="408"/>
    </location>
</feature>
<evidence type="ECO:0000259" key="4">
    <source>
        <dbReference type="PROSITE" id="PS50893"/>
    </source>
</evidence>
<organism evidence="5 6">
    <name type="scientific">Chara braunii</name>
    <name type="common">Braun's stonewort</name>
    <dbReference type="NCBI Taxonomy" id="69332"/>
    <lineage>
        <taxon>Eukaryota</taxon>
        <taxon>Viridiplantae</taxon>
        <taxon>Streptophyta</taxon>
        <taxon>Charophyceae</taxon>
        <taxon>Charales</taxon>
        <taxon>Characeae</taxon>
        <taxon>Chara</taxon>
    </lineage>
</organism>
<dbReference type="EMBL" id="BFEA01000081">
    <property type="protein sequence ID" value="GBG67009.1"/>
    <property type="molecule type" value="Genomic_DNA"/>
</dbReference>
<dbReference type="GO" id="GO:0005315">
    <property type="term" value="F:phosphate transmembrane transporter activity"/>
    <property type="evidence" value="ECO:0007669"/>
    <property type="project" value="InterPro"/>
</dbReference>
<dbReference type="OrthoDB" id="6593433at2759"/>
<evidence type="ECO:0000256" key="3">
    <source>
        <dbReference type="ARBA" id="ARBA00022840"/>
    </source>
</evidence>
<keyword evidence="2" id="KW-0547">Nucleotide-binding</keyword>
<dbReference type="GO" id="GO:0035435">
    <property type="term" value="P:phosphate ion transmembrane transport"/>
    <property type="evidence" value="ECO:0007669"/>
    <property type="project" value="InterPro"/>
</dbReference>
<dbReference type="PANTHER" id="PTHR43423:SF1">
    <property type="entry name" value="ABC TRANSPORTER I FAMILY MEMBER 17"/>
    <property type="match status" value="1"/>
</dbReference>
<dbReference type="Pfam" id="PF00005">
    <property type="entry name" value="ABC_tran"/>
    <property type="match status" value="1"/>
</dbReference>
<dbReference type="SUPFAM" id="SSF52540">
    <property type="entry name" value="P-loop containing nucleoside triphosphate hydrolases"/>
    <property type="match status" value="1"/>
</dbReference>
<dbReference type="Proteomes" id="UP000265515">
    <property type="component" value="Unassembled WGS sequence"/>
</dbReference>
<dbReference type="AlphaFoldDB" id="A0A388KAF8"/>
<dbReference type="InterPro" id="IPR017871">
    <property type="entry name" value="ABC_transporter-like_CS"/>
</dbReference>
<reference evidence="5 6" key="1">
    <citation type="journal article" date="2018" name="Cell">
        <title>The Chara Genome: Secondary Complexity and Implications for Plant Terrestrialization.</title>
        <authorList>
            <person name="Nishiyama T."/>
            <person name="Sakayama H."/>
            <person name="Vries J.D."/>
            <person name="Buschmann H."/>
            <person name="Saint-Marcoux D."/>
            <person name="Ullrich K.K."/>
            <person name="Haas F.B."/>
            <person name="Vanderstraeten L."/>
            <person name="Becker D."/>
            <person name="Lang D."/>
            <person name="Vosolsobe S."/>
            <person name="Rombauts S."/>
            <person name="Wilhelmsson P.K.I."/>
            <person name="Janitza P."/>
            <person name="Kern R."/>
            <person name="Heyl A."/>
            <person name="Rumpler F."/>
            <person name="Villalobos L.I.A.C."/>
            <person name="Clay J.M."/>
            <person name="Skokan R."/>
            <person name="Toyoda A."/>
            <person name="Suzuki Y."/>
            <person name="Kagoshima H."/>
            <person name="Schijlen E."/>
            <person name="Tajeshwar N."/>
            <person name="Catarino B."/>
            <person name="Hetherington A.J."/>
            <person name="Saltykova A."/>
            <person name="Bonnot C."/>
            <person name="Breuninger H."/>
            <person name="Symeonidi A."/>
            <person name="Radhakrishnan G.V."/>
            <person name="Van Nieuwerburgh F."/>
            <person name="Deforce D."/>
            <person name="Chang C."/>
            <person name="Karol K.G."/>
            <person name="Hedrich R."/>
            <person name="Ulvskov P."/>
            <person name="Glockner G."/>
            <person name="Delwiche C.F."/>
            <person name="Petrasek J."/>
            <person name="Van de Peer Y."/>
            <person name="Friml J."/>
            <person name="Beilby M."/>
            <person name="Dolan L."/>
            <person name="Kohara Y."/>
            <person name="Sugano S."/>
            <person name="Fujiyama A."/>
            <person name="Delaux P.-M."/>
            <person name="Quint M."/>
            <person name="TheiBen G."/>
            <person name="Hagemann M."/>
            <person name="Harholt J."/>
            <person name="Dunand C."/>
            <person name="Zachgo S."/>
            <person name="Langdale J."/>
            <person name="Maumus F."/>
            <person name="Straeten D.V.D."/>
            <person name="Gould S.B."/>
            <person name="Rensing S.A."/>
        </authorList>
    </citation>
    <scope>NUCLEOTIDE SEQUENCE [LARGE SCALE GENOMIC DNA]</scope>
    <source>
        <strain evidence="5 6">S276</strain>
    </source>
</reference>
<dbReference type="InterPro" id="IPR003593">
    <property type="entry name" value="AAA+_ATPase"/>
</dbReference>